<feature type="non-terminal residue" evidence="1">
    <location>
        <position position="1"/>
    </location>
</feature>
<dbReference type="EMBL" id="JYNY01000555">
    <property type="protein sequence ID" value="KJJ83500.1"/>
    <property type="molecule type" value="Genomic_DNA"/>
</dbReference>
<sequence length="45" mass="5248">EYVAFLVEKEKKHRAFVERILNAEKEPSVVCKNIKELMQAIDDAD</sequence>
<gene>
    <name evidence="1" type="ORF">OMAG_002636</name>
</gene>
<proteinExistence type="predicted"/>
<accession>A0A0F0CPZ8</accession>
<name>A0A0F0CPZ8_9BACT</name>
<evidence type="ECO:0000313" key="1">
    <source>
        <dbReference type="EMBL" id="KJJ83500.1"/>
    </source>
</evidence>
<evidence type="ECO:0000313" key="2">
    <source>
        <dbReference type="Proteomes" id="UP000033428"/>
    </source>
</evidence>
<keyword evidence="2" id="KW-1185">Reference proteome</keyword>
<dbReference type="AlphaFoldDB" id="A0A0F0CPZ8"/>
<reference evidence="1 2" key="1">
    <citation type="submission" date="2015-02" db="EMBL/GenBank/DDBJ databases">
        <title>Single-cell genomics of uncultivated deep-branching MTB reveals a conserved set of magnetosome genes.</title>
        <authorList>
            <person name="Kolinko S."/>
            <person name="Richter M."/>
            <person name="Glockner F.O."/>
            <person name="Brachmann A."/>
            <person name="Schuler D."/>
        </authorList>
    </citation>
    <scope>NUCLEOTIDE SEQUENCE [LARGE SCALE GENOMIC DNA]</scope>
    <source>
        <strain evidence="1">SKK-01</strain>
    </source>
</reference>
<comment type="caution">
    <text evidence="1">The sequence shown here is derived from an EMBL/GenBank/DDBJ whole genome shotgun (WGS) entry which is preliminary data.</text>
</comment>
<dbReference type="Proteomes" id="UP000033428">
    <property type="component" value="Unassembled WGS sequence"/>
</dbReference>
<protein>
    <submittedName>
        <fullName evidence="1">Uncharacterized protein</fullName>
    </submittedName>
</protein>
<organism evidence="1 2">
    <name type="scientific">Candidatus Omnitrophus magneticus</name>
    <dbReference type="NCBI Taxonomy" id="1609969"/>
    <lineage>
        <taxon>Bacteria</taxon>
        <taxon>Pseudomonadati</taxon>
        <taxon>Candidatus Omnitrophota</taxon>
        <taxon>Candidatus Omnitrophus</taxon>
    </lineage>
</organism>